<evidence type="ECO:0000313" key="2">
    <source>
        <dbReference type="Proteomes" id="UP000830116"/>
    </source>
</evidence>
<name>A0ABY4CHH6_9BACT</name>
<protein>
    <submittedName>
        <fullName evidence="1">Uncharacterized protein</fullName>
    </submittedName>
</protein>
<accession>A0ABY4CHH6</accession>
<evidence type="ECO:0000313" key="1">
    <source>
        <dbReference type="EMBL" id="UOF01660.1"/>
    </source>
</evidence>
<sequence length="227" mass="25881">MFGFKLYLFSPHFVDEAFTETFNKVYIAWKESFIEVVEGAGGKLDPDDFFRNDVVAAILYNDEVVALSTMTMFDLRLLSSIEHHYVQALEPKTVQNLVKDKQPRVISIEYLNVKPQWRKSHSNILWTEVLIGVGLKLMDDSPADVIMGTPRTDVKVLDVCLNLEAIEVQPPIKKMNYPCAVVVFQKQKNRKFKNDGTAQYVEGLYKDRVLTGAAPFSQQNLTNKKVS</sequence>
<gene>
    <name evidence="1" type="ORF">MNR06_01670</name>
</gene>
<dbReference type="Proteomes" id="UP000830116">
    <property type="component" value="Chromosome"/>
</dbReference>
<organism evidence="1 2">
    <name type="scientific">Bdellovibrio reynosensis</name>
    <dbReference type="NCBI Taxonomy" id="2835041"/>
    <lineage>
        <taxon>Bacteria</taxon>
        <taxon>Pseudomonadati</taxon>
        <taxon>Bdellovibrionota</taxon>
        <taxon>Bdellovibrionia</taxon>
        <taxon>Bdellovibrionales</taxon>
        <taxon>Pseudobdellovibrionaceae</taxon>
        <taxon>Bdellovibrio</taxon>
    </lineage>
</organism>
<dbReference type="RefSeq" id="WP_243538234.1">
    <property type="nucleotide sequence ID" value="NZ_CP093442.1"/>
</dbReference>
<proteinExistence type="predicted"/>
<dbReference type="EMBL" id="CP093442">
    <property type="protein sequence ID" value="UOF01660.1"/>
    <property type="molecule type" value="Genomic_DNA"/>
</dbReference>
<reference evidence="1" key="1">
    <citation type="submission" date="2022-03" db="EMBL/GenBank/DDBJ databases">
        <title>Genome Identification and Characterization of new species Bdellovibrio reynosense LBG001 sp. nov. from a Mexico soil sample.</title>
        <authorList>
            <person name="Camilli A."/>
            <person name="Ajao Y."/>
            <person name="Guo X."/>
        </authorList>
    </citation>
    <scope>NUCLEOTIDE SEQUENCE</scope>
    <source>
        <strain evidence="1">LBG001</strain>
    </source>
</reference>
<keyword evidence="2" id="KW-1185">Reference proteome</keyword>